<dbReference type="PANTHER" id="PTHR30572">
    <property type="entry name" value="MEMBRANE COMPONENT OF TRANSPORTER-RELATED"/>
    <property type="match status" value="1"/>
</dbReference>
<evidence type="ECO:0000256" key="2">
    <source>
        <dbReference type="ARBA" id="ARBA00022475"/>
    </source>
</evidence>
<feature type="compositionally biased region" description="Acidic residues" evidence="7">
    <location>
        <begin position="172"/>
        <end position="183"/>
    </location>
</feature>
<feature type="transmembrane region" description="Helical" evidence="8">
    <location>
        <begin position="771"/>
        <end position="794"/>
    </location>
</feature>
<feature type="transmembrane region" description="Helical" evidence="8">
    <location>
        <begin position="826"/>
        <end position="854"/>
    </location>
</feature>
<dbReference type="RefSeq" id="WP_125963005.1">
    <property type="nucleotide sequence ID" value="NZ_QXGM01000001.1"/>
</dbReference>
<evidence type="ECO:0000256" key="7">
    <source>
        <dbReference type="SAM" id="MobiDB-lite"/>
    </source>
</evidence>
<feature type="domain" description="ABC3 transporter permease C-terminal" evidence="9">
    <location>
        <begin position="302"/>
        <end position="420"/>
    </location>
</feature>
<feature type="region of interest" description="Disordered" evidence="7">
    <location>
        <begin position="169"/>
        <end position="196"/>
    </location>
</feature>
<feature type="transmembrane region" description="Helical" evidence="8">
    <location>
        <begin position="442"/>
        <end position="462"/>
    </location>
</feature>
<dbReference type="InterPro" id="IPR003838">
    <property type="entry name" value="ABC3_permease_C"/>
</dbReference>
<feature type="transmembrane region" description="Helical" evidence="8">
    <location>
        <begin position="343"/>
        <end position="374"/>
    </location>
</feature>
<keyword evidence="5 8" id="KW-0472">Membrane</keyword>
<dbReference type="PANTHER" id="PTHR30572:SF4">
    <property type="entry name" value="ABC TRANSPORTER PERMEASE YTRF"/>
    <property type="match status" value="1"/>
</dbReference>
<keyword evidence="11" id="KW-1185">Reference proteome</keyword>
<evidence type="ECO:0000256" key="8">
    <source>
        <dbReference type="SAM" id="Phobius"/>
    </source>
</evidence>
<evidence type="ECO:0000256" key="6">
    <source>
        <dbReference type="ARBA" id="ARBA00038076"/>
    </source>
</evidence>
<dbReference type="AlphaFoldDB" id="A0A430FSI4"/>
<dbReference type="GO" id="GO:0022857">
    <property type="term" value="F:transmembrane transporter activity"/>
    <property type="evidence" value="ECO:0007669"/>
    <property type="project" value="TreeGrafter"/>
</dbReference>
<comment type="similarity">
    <text evidence="6">Belongs to the ABC-4 integral membrane protein family.</text>
</comment>
<feature type="transmembrane region" description="Helical" evidence="8">
    <location>
        <begin position="468"/>
        <end position="493"/>
    </location>
</feature>
<feature type="transmembrane region" description="Helical" evidence="8">
    <location>
        <begin position="300"/>
        <end position="323"/>
    </location>
</feature>
<evidence type="ECO:0000256" key="5">
    <source>
        <dbReference type="ARBA" id="ARBA00023136"/>
    </source>
</evidence>
<dbReference type="OrthoDB" id="9780560at2"/>
<name>A0A430FSI4_9BIFI</name>
<reference evidence="10 11" key="1">
    <citation type="submission" date="2018-09" db="EMBL/GenBank/DDBJ databases">
        <title>Characterization of the phylogenetic diversity of five novel species belonging to the genus Bifidobacterium.</title>
        <authorList>
            <person name="Lugli G.A."/>
            <person name="Duranti S."/>
            <person name="Milani C."/>
        </authorList>
    </citation>
    <scope>NUCLEOTIDE SEQUENCE [LARGE SCALE GENOMIC DNA]</scope>
    <source>
        <strain evidence="10 11">2036B</strain>
    </source>
</reference>
<dbReference type="Pfam" id="PF02687">
    <property type="entry name" value="FtsX"/>
    <property type="match status" value="2"/>
</dbReference>
<evidence type="ECO:0000313" key="11">
    <source>
        <dbReference type="Proteomes" id="UP000287609"/>
    </source>
</evidence>
<dbReference type="InterPro" id="IPR050250">
    <property type="entry name" value="Macrolide_Exporter_MacB"/>
</dbReference>
<keyword evidence="4 8" id="KW-1133">Transmembrane helix</keyword>
<organism evidence="10 11">
    <name type="scientific">Bifidobacterium dolichotidis</name>
    <dbReference type="NCBI Taxonomy" id="2306976"/>
    <lineage>
        <taxon>Bacteria</taxon>
        <taxon>Bacillati</taxon>
        <taxon>Actinomycetota</taxon>
        <taxon>Actinomycetes</taxon>
        <taxon>Bifidobacteriales</taxon>
        <taxon>Bifidobacteriaceae</taxon>
        <taxon>Bifidobacterium</taxon>
    </lineage>
</organism>
<feature type="transmembrane region" description="Helical" evidence="8">
    <location>
        <begin position="866"/>
        <end position="885"/>
    </location>
</feature>
<dbReference type="GO" id="GO:0005886">
    <property type="term" value="C:plasma membrane"/>
    <property type="evidence" value="ECO:0007669"/>
    <property type="project" value="UniProtKB-SubCell"/>
</dbReference>
<evidence type="ECO:0000256" key="1">
    <source>
        <dbReference type="ARBA" id="ARBA00004651"/>
    </source>
</evidence>
<feature type="transmembrane region" description="Helical" evidence="8">
    <location>
        <begin position="16"/>
        <end position="36"/>
    </location>
</feature>
<protein>
    <submittedName>
        <fullName evidence="10">ABC transporter permease</fullName>
    </submittedName>
</protein>
<proteinExistence type="inferred from homology"/>
<evidence type="ECO:0000256" key="3">
    <source>
        <dbReference type="ARBA" id="ARBA00022692"/>
    </source>
</evidence>
<sequence>MHHLTLPMMKHNLRKLIPAGIAVLIGTMFITCTLIFSDAFSQAMIIRNTLSFASSNWQLTIPKQQTNDAEVSLHAVRDYKLDQLNRIAKTQSVAIDGIRVDSVNQIRIQQGDEGYTEIAIPTATRSSMVPLDIVEGHQPTEPGQIAIPKSTADSMKLHIGDRVRTTAKSELDASELDTPEQDVSEQQHSETDQPQDSVATLIEEPLTIVGLTHEPKGSYIYGGAALVTPATFAKFMGLPSFNDVPCSSVFVQMSGSEEAQQQVAEQVQKQLGLTLQSRSEVASQILKNQSGENDAIKMSLLSFGVLSLFVAALVIGNTFQVLVAQRRRTFALLRIIGAQSRQLYFQVVLESALLGLASSVLGVACGIGAMALAISAHVFGTSMTMHVVITTSTLITPIVFGVLATIVASLSAARMATHVTPLEALQPLDLVEHTQRQRVRTVFGTIVLLAGVSLAIWAAQYWKTAENSTWLLAAITGCVLTFSGVGITAHFWIPQLLRLIGKGVSKIGPSAKLAVANIAKNPRRITATGLALLIGVTLISTIGTGAACAKQTMNTKLNTKYSVDISVSGIPNDQAASLKQRLHKEPGIQSVLAAPTAQVKVTDNVPEAMKKTPHGTDLLVMGIPNLQSLKSVLNVTVPPMHWDADQILLSQLLPASGARIQYQPQLTIREYQHADSSDPSEPALTVDTHVLNFRNIVDTGDTVAFVDASLFDQQVLHAQSTTMLIRTDTTAQQSESEIVHTVSNAVPDIPQVSIVAPVVEKEKWNTTVNQVLLLFVVLLAVAVIIALIGVANTLSLSVIERTRETATLRAIGMTRQQVRRSIGIEALLTTVVSSLVGLMLGTGFGSLGVAMVLGPVVHEFTFTIDWVGDAVILGIAIAAALIASISPAQIANRVSPVEALAVE</sequence>
<keyword evidence="2" id="KW-1003">Cell membrane</keyword>
<keyword evidence="3 8" id="KW-0812">Transmembrane</keyword>
<evidence type="ECO:0000313" key="10">
    <source>
        <dbReference type="EMBL" id="RSX55819.1"/>
    </source>
</evidence>
<gene>
    <name evidence="10" type="ORF">D2E26_0382</name>
</gene>
<dbReference type="EMBL" id="QXGM01000001">
    <property type="protein sequence ID" value="RSX55819.1"/>
    <property type="molecule type" value="Genomic_DNA"/>
</dbReference>
<evidence type="ECO:0000256" key="4">
    <source>
        <dbReference type="ARBA" id="ARBA00022989"/>
    </source>
</evidence>
<comment type="caution">
    <text evidence="10">The sequence shown here is derived from an EMBL/GenBank/DDBJ whole genome shotgun (WGS) entry which is preliminary data.</text>
</comment>
<feature type="transmembrane region" description="Helical" evidence="8">
    <location>
        <begin position="527"/>
        <end position="547"/>
    </location>
</feature>
<dbReference type="Proteomes" id="UP000287609">
    <property type="component" value="Unassembled WGS sequence"/>
</dbReference>
<comment type="subcellular location">
    <subcellularLocation>
        <location evidence="1">Cell membrane</location>
        <topology evidence="1">Multi-pass membrane protein</topology>
    </subcellularLocation>
</comment>
<accession>A0A430FSI4</accession>
<evidence type="ECO:0000259" key="9">
    <source>
        <dbReference type="Pfam" id="PF02687"/>
    </source>
</evidence>
<feature type="domain" description="ABC3 transporter permease C-terminal" evidence="9">
    <location>
        <begin position="777"/>
        <end position="894"/>
    </location>
</feature>
<feature type="transmembrane region" description="Helical" evidence="8">
    <location>
        <begin position="394"/>
        <end position="413"/>
    </location>
</feature>